<dbReference type="AlphaFoldDB" id="A0A4R8W874"/>
<keyword evidence="2" id="KW-1185">Reference proteome</keyword>
<accession>A0A4R8W874</accession>
<proteinExistence type="predicted"/>
<reference evidence="1 2" key="1">
    <citation type="submission" date="2019-03" db="EMBL/GenBank/DDBJ databases">
        <title>Genomics of glacier-inhabiting Cryobacterium strains.</title>
        <authorList>
            <person name="Liu Q."/>
            <person name="Xin Y.-H."/>
        </authorList>
    </citation>
    <scope>NUCLEOTIDE SEQUENCE [LARGE SCALE GENOMIC DNA]</scope>
    <source>
        <strain evidence="1 2">RHLT2-21</strain>
    </source>
</reference>
<evidence type="ECO:0000313" key="1">
    <source>
        <dbReference type="EMBL" id="TFC04607.1"/>
    </source>
</evidence>
<protein>
    <submittedName>
        <fullName evidence="1">WXG100 family type VII secretion target</fullName>
    </submittedName>
</protein>
<gene>
    <name evidence="1" type="ORF">E3O32_07785</name>
</gene>
<dbReference type="RefSeq" id="WP_134508256.1">
    <property type="nucleotide sequence ID" value="NZ_SOFM01000021.1"/>
</dbReference>
<sequence>MANMNVTYDEMTTASNNLKAGQGQIEDTLVRLRGLVEGLISQGFQTDRASGQFGTSYQSMDKGLNEALAGISGMADFLVQARDAIQGVDDQLGSGLAG</sequence>
<dbReference type="EMBL" id="SOFM01000021">
    <property type="protein sequence ID" value="TFC04607.1"/>
    <property type="molecule type" value="Genomic_DNA"/>
</dbReference>
<dbReference type="SUPFAM" id="SSF140453">
    <property type="entry name" value="EsxAB dimer-like"/>
    <property type="match status" value="1"/>
</dbReference>
<evidence type="ECO:0000313" key="2">
    <source>
        <dbReference type="Proteomes" id="UP000297643"/>
    </source>
</evidence>
<name>A0A4R8W874_9MICO</name>
<dbReference type="InterPro" id="IPR010310">
    <property type="entry name" value="T7SS_ESAT-6-like"/>
</dbReference>
<organism evidence="1 2">
    <name type="scientific">Cryobacterium mannosilyticum</name>
    <dbReference type="NCBI Taxonomy" id="1259190"/>
    <lineage>
        <taxon>Bacteria</taxon>
        <taxon>Bacillati</taxon>
        <taxon>Actinomycetota</taxon>
        <taxon>Actinomycetes</taxon>
        <taxon>Micrococcales</taxon>
        <taxon>Microbacteriaceae</taxon>
        <taxon>Cryobacterium</taxon>
    </lineage>
</organism>
<dbReference type="Gene3D" id="1.10.287.1060">
    <property type="entry name" value="ESAT-6-like"/>
    <property type="match status" value="1"/>
</dbReference>
<dbReference type="Proteomes" id="UP000297643">
    <property type="component" value="Unassembled WGS sequence"/>
</dbReference>
<comment type="caution">
    <text evidence="1">The sequence shown here is derived from an EMBL/GenBank/DDBJ whole genome shotgun (WGS) entry which is preliminary data.</text>
</comment>
<dbReference type="Pfam" id="PF06013">
    <property type="entry name" value="WXG100"/>
    <property type="match status" value="1"/>
</dbReference>
<dbReference type="InterPro" id="IPR036689">
    <property type="entry name" value="ESAT-6-like_sf"/>
</dbReference>